<dbReference type="Gene3D" id="1.10.10.60">
    <property type="entry name" value="Homeodomain-like"/>
    <property type="match status" value="1"/>
</dbReference>
<keyword evidence="3 5" id="KW-0238">DNA-binding</keyword>
<dbReference type="PRINTS" id="PR00455">
    <property type="entry name" value="HTHTETR"/>
</dbReference>
<dbReference type="InterPro" id="IPR009057">
    <property type="entry name" value="Homeodomain-like_sf"/>
</dbReference>
<evidence type="ECO:0000313" key="8">
    <source>
        <dbReference type="Proteomes" id="UP000247892"/>
    </source>
</evidence>
<dbReference type="GO" id="GO:0003700">
    <property type="term" value="F:DNA-binding transcription factor activity"/>
    <property type="evidence" value="ECO:0007669"/>
    <property type="project" value="TreeGrafter"/>
</dbReference>
<name>A0A318L8P9_9PSEU</name>
<protein>
    <recommendedName>
        <fullName evidence="6">HTH tetR-type domain-containing protein</fullName>
    </recommendedName>
</protein>
<dbReference type="SUPFAM" id="SSF46689">
    <property type="entry name" value="Homeodomain-like"/>
    <property type="match status" value="1"/>
</dbReference>
<dbReference type="PANTHER" id="PTHR30055:SF175">
    <property type="entry name" value="HTH-TYPE TRANSCRIPTIONAL REPRESSOR KSTR2"/>
    <property type="match status" value="1"/>
</dbReference>
<sequence length="212" mass="24051">MPASDTGSPPKSNRVARRRDRKVADILAAASEVLAERGYHDTNLDEIAERIDLSKATLYHYFPSKETLVMACMEAVGTEVNGKLRAIAADRSVPARDRLIALIKYQLDTIVHRSPHMASLFRQPLDWPEAYRERIRELQREHYSIFRSVVREGVKNGEFHVDDEAAAIHNLYGGMNYVPVWLRPTRKKDFSQMSQAVVDSLLRLFMSPGAAT</sequence>
<accession>A0A318L8P9</accession>
<dbReference type="FunFam" id="1.10.10.60:FF:000141">
    <property type="entry name" value="TetR family transcriptional regulator"/>
    <property type="match status" value="1"/>
</dbReference>
<evidence type="ECO:0000256" key="4">
    <source>
        <dbReference type="ARBA" id="ARBA00023163"/>
    </source>
</evidence>
<feature type="domain" description="HTH tetR-type" evidence="6">
    <location>
        <begin position="20"/>
        <end position="80"/>
    </location>
</feature>
<feature type="DNA-binding region" description="H-T-H motif" evidence="5">
    <location>
        <begin position="43"/>
        <end position="62"/>
    </location>
</feature>
<dbReference type="GO" id="GO:0045892">
    <property type="term" value="P:negative regulation of DNA-templated transcription"/>
    <property type="evidence" value="ECO:0007669"/>
    <property type="project" value="UniProtKB-ARBA"/>
</dbReference>
<gene>
    <name evidence="7" type="ORF">BA062_38590</name>
</gene>
<organism evidence="7 8">
    <name type="scientific">Prauserella flavalba</name>
    <dbReference type="NCBI Taxonomy" id="1477506"/>
    <lineage>
        <taxon>Bacteria</taxon>
        <taxon>Bacillati</taxon>
        <taxon>Actinomycetota</taxon>
        <taxon>Actinomycetes</taxon>
        <taxon>Pseudonocardiales</taxon>
        <taxon>Pseudonocardiaceae</taxon>
        <taxon>Prauserella</taxon>
    </lineage>
</organism>
<dbReference type="InterPro" id="IPR001647">
    <property type="entry name" value="HTH_TetR"/>
</dbReference>
<comment type="caution">
    <text evidence="7">The sequence shown here is derived from an EMBL/GenBank/DDBJ whole genome shotgun (WGS) entry which is preliminary data.</text>
</comment>
<evidence type="ECO:0000313" key="7">
    <source>
        <dbReference type="EMBL" id="PXY16707.1"/>
    </source>
</evidence>
<reference evidence="7 8" key="1">
    <citation type="submission" date="2016-07" db="EMBL/GenBank/DDBJ databases">
        <title>Draft genome sequence of Prauserella sp. YIM 121212, isolated from alkaline soil.</title>
        <authorList>
            <person name="Ruckert C."/>
            <person name="Albersmeier A."/>
            <person name="Jiang C.-L."/>
            <person name="Jiang Y."/>
            <person name="Kalinowski J."/>
            <person name="Schneider O."/>
            <person name="Winkler A."/>
            <person name="Zotchev S.B."/>
        </authorList>
    </citation>
    <scope>NUCLEOTIDE SEQUENCE [LARGE SCALE GENOMIC DNA]</scope>
    <source>
        <strain evidence="7 8">YIM 121212</strain>
    </source>
</reference>
<dbReference type="Proteomes" id="UP000247892">
    <property type="component" value="Unassembled WGS sequence"/>
</dbReference>
<evidence type="ECO:0000256" key="1">
    <source>
        <dbReference type="ARBA" id="ARBA00022491"/>
    </source>
</evidence>
<evidence type="ECO:0000259" key="6">
    <source>
        <dbReference type="PROSITE" id="PS50977"/>
    </source>
</evidence>
<dbReference type="Pfam" id="PF17932">
    <property type="entry name" value="TetR_C_24"/>
    <property type="match status" value="1"/>
</dbReference>
<dbReference type="InterPro" id="IPR050109">
    <property type="entry name" value="HTH-type_TetR-like_transc_reg"/>
</dbReference>
<dbReference type="SUPFAM" id="SSF48498">
    <property type="entry name" value="Tetracyclin repressor-like, C-terminal domain"/>
    <property type="match status" value="1"/>
</dbReference>
<evidence type="ECO:0000256" key="2">
    <source>
        <dbReference type="ARBA" id="ARBA00023015"/>
    </source>
</evidence>
<keyword evidence="4" id="KW-0804">Transcription</keyword>
<dbReference type="AlphaFoldDB" id="A0A318L8P9"/>
<evidence type="ECO:0000256" key="5">
    <source>
        <dbReference type="PROSITE-ProRule" id="PRU00335"/>
    </source>
</evidence>
<dbReference type="Gene3D" id="1.10.357.10">
    <property type="entry name" value="Tetracycline Repressor, domain 2"/>
    <property type="match status" value="1"/>
</dbReference>
<dbReference type="InterPro" id="IPR036271">
    <property type="entry name" value="Tet_transcr_reg_TetR-rel_C_sf"/>
</dbReference>
<dbReference type="InterPro" id="IPR041490">
    <property type="entry name" value="KstR2_TetR_C"/>
</dbReference>
<keyword evidence="2" id="KW-0805">Transcription regulation</keyword>
<dbReference type="PROSITE" id="PS50977">
    <property type="entry name" value="HTH_TETR_2"/>
    <property type="match status" value="1"/>
</dbReference>
<dbReference type="EMBL" id="MASU01000036">
    <property type="protein sequence ID" value="PXY16707.1"/>
    <property type="molecule type" value="Genomic_DNA"/>
</dbReference>
<keyword evidence="1" id="KW-0678">Repressor</keyword>
<keyword evidence="8" id="KW-1185">Reference proteome</keyword>
<evidence type="ECO:0000256" key="3">
    <source>
        <dbReference type="ARBA" id="ARBA00023125"/>
    </source>
</evidence>
<dbReference type="PANTHER" id="PTHR30055">
    <property type="entry name" value="HTH-TYPE TRANSCRIPTIONAL REGULATOR RUTR"/>
    <property type="match status" value="1"/>
</dbReference>
<proteinExistence type="predicted"/>
<dbReference type="Pfam" id="PF00440">
    <property type="entry name" value="TetR_N"/>
    <property type="match status" value="1"/>
</dbReference>
<dbReference type="GO" id="GO:0000976">
    <property type="term" value="F:transcription cis-regulatory region binding"/>
    <property type="evidence" value="ECO:0007669"/>
    <property type="project" value="TreeGrafter"/>
</dbReference>